<organism evidence="2 3">
    <name type="scientific">Desulfomonile tiedjei (strain ATCC 49306 / DSM 6799 / DCB-1)</name>
    <dbReference type="NCBI Taxonomy" id="706587"/>
    <lineage>
        <taxon>Bacteria</taxon>
        <taxon>Pseudomonadati</taxon>
        <taxon>Thermodesulfobacteriota</taxon>
        <taxon>Desulfomonilia</taxon>
        <taxon>Desulfomonilales</taxon>
        <taxon>Desulfomonilaceae</taxon>
        <taxon>Desulfomonile</taxon>
    </lineage>
</organism>
<feature type="transmembrane region" description="Helical" evidence="1">
    <location>
        <begin position="168"/>
        <end position="187"/>
    </location>
</feature>
<dbReference type="RefSeq" id="WP_014810550.1">
    <property type="nucleotide sequence ID" value="NC_018025.1"/>
</dbReference>
<proteinExistence type="predicted"/>
<keyword evidence="1" id="KW-1133">Transmembrane helix</keyword>
<feature type="transmembrane region" description="Helical" evidence="1">
    <location>
        <begin position="59"/>
        <end position="79"/>
    </location>
</feature>
<dbReference type="AlphaFoldDB" id="I4C769"/>
<sequence>MEKEPQYLLQDALREVTRKERRNLLGSASIGIIIAWAKVKLSTISIFGLTFQGISDDRLLSILGCAVVYFFAAFLIYAVSDLVAWGFAVADARSEKETEDFRRELEQRKQWESEEERKNRQERSKNWMSQIDFDLHKRDVERYKIVQAAKEKRQSYYLPSLIVSSVRAVFDFILPLIVGIYAIRLLILS</sequence>
<dbReference type="EMBL" id="CP003360">
    <property type="protein sequence ID" value="AFM25410.1"/>
    <property type="molecule type" value="Genomic_DNA"/>
</dbReference>
<name>I4C769_DESTA</name>
<dbReference type="eggNOG" id="ENOG5033DIX">
    <property type="taxonomic scope" value="Bacteria"/>
</dbReference>
<protein>
    <submittedName>
        <fullName evidence="2">Uncharacterized protein</fullName>
    </submittedName>
</protein>
<keyword evidence="1" id="KW-0812">Transmembrane</keyword>
<reference evidence="3" key="1">
    <citation type="submission" date="2012-06" db="EMBL/GenBank/DDBJ databases">
        <title>Complete sequence of chromosome of Desulfomonile tiedjei DSM 6799.</title>
        <authorList>
            <person name="Lucas S."/>
            <person name="Copeland A."/>
            <person name="Lapidus A."/>
            <person name="Glavina del Rio T."/>
            <person name="Dalin E."/>
            <person name="Tice H."/>
            <person name="Bruce D."/>
            <person name="Goodwin L."/>
            <person name="Pitluck S."/>
            <person name="Peters L."/>
            <person name="Ovchinnikova G."/>
            <person name="Zeytun A."/>
            <person name="Lu M."/>
            <person name="Kyrpides N."/>
            <person name="Mavromatis K."/>
            <person name="Ivanova N."/>
            <person name="Brettin T."/>
            <person name="Detter J.C."/>
            <person name="Han C."/>
            <person name="Larimer F."/>
            <person name="Land M."/>
            <person name="Hauser L."/>
            <person name="Markowitz V."/>
            <person name="Cheng J.-F."/>
            <person name="Hugenholtz P."/>
            <person name="Woyke T."/>
            <person name="Wu D."/>
            <person name="Spring S."/>
            <person name="Schroeder M."/>
            <person name="Brambilla E."/>
            <person name="Klenk H.-P."/>
            <person name="Eisen J.A."/>
        </authorList>
    </citation>
    <scope>NUCLEOTIDE SEQUENCE [LARGE SCALE GENOMIC DNA]</scope>
    <source>
        <strain evidence="3">ATCC 49306 / DSM 6799 / DCB-1</strain>
    </source>
</reference>
<gene>
    <name evidence="2" type="ordered locus">Desti_2733</name>
</gene>
<evidence type="ECO:0000313" key="3">
    <source>
        <dbReference type="Proteomes" id="UP000006055"/>
    </source>
</evidence>
<keyword evidence="1" id="KW-0472">Membrane</keyword>
<accession>I4C769</accession>
<evidence type="ECO:0000313" key="2">
    <source>
        <dbReference type="EMBL" id="AFM25410.1"/>
    </source>
</evidence>
<evidence type="ECO:0000256" key="1">
    <source>
        <dbReference type="SAM" id="Phobius"/>
    </source>
</evidence>
<dbReference type="Proteomes" id="UP000006055">
    <property type="component" value="Chromosome"/>
</dbReference>
<feature type="transmembrane region" description="Helical" evidence="1">
    <location>
        <begin position="24"/>
        <end position="47"/>
    </location>
</feature>
<dbReference type="KEGG" id="dti:Desti_2733"/>
<keyword evidence="3" id="KW-1185">Reference proteome</keyword>
<dbReference type="HOGENOM" id="CLU_1432454_0_0_7"/>